<dbReference type="Proteomes" id="UP000278807">
    <property type="component" value="Unassembled WGS sequence"/>
</dbReference>
<comment type="similarity">
    <text evidence="4">Belongs to the metallo-beta-lactamase superfamily. Glyoxalase II family.</text>
</comment>
<dbReference type="EC" id="3.1.2.6" evidence="5"/>
<keyword evidence="12" id="KW-1185">Reference proteome</keyword>
<dbReference type="STRING" id="102285.A0A0R3T1Z0"/>
<feature type="domain" description="Metallo-beta-lactamase" evidence="10">
    <location>
        <begin position="37"/>
        <end position="200"/>
    </location>
</feature>
<dbReference type="HAMAP" id="MF_01374">
    <property type="entry name" value="Glyoxalase_2"/>
    <property type="match status" value="1"/>
</dbReference>
<dbReference type="InterPro" id="IPR032282">
    <property type="entry name" value="HAGH_C"/>
</dbReference>
<dbReference type="InterPro" id="IPR001279">
    <property type="entry name" value="Metallo-B-lactamas"/>
</dbReference>
<dbReference type="WBParaSite" id="HNAJ_0000092301-mRNA-1">
    <property type="protein sequence ID" value="HNAJ_0000092301-mRNA-1"/>
    <property type="gene ID" value="HNAJ_0000092301"/>
</dbReference>
<evidence type="ECO:0000256" key="6">
    <source>
        <dbReference type="ARBA" id="ARBA00022723"/>
    </source>
</evidence>
<gene>
    <name evidence="11" type="ORF">HNAJ_LOCUS923</name>
</gene>
<evidence type="ECO:0000256" key="5">
    <source>
        <dbReference type="ARBA" id="ARBA00011917"/>
    </source>
</evidence>
<dbReference type="EMBL" id="UZAE01000307">
    <property type="protein sequence ID" value="VDN96782.1"/>
    <property type="molecule type" value="Genomic_DNA"/>
</dbReference>
<evidence type="ECO:0000313" key="12">
    <source>
        <dbReference type="Proteomes" id="UP000278807"/>
    </source>
</evidence>
<dbReference type="Gene3D" id="3.60.15.10">
    <property type="entry name" value="Ribonuclease Z/Hydroxyacylglutathione hydrolase-like"/>
    <property type="match status" value="1"/>
</dbReference>
<dbReference type="PIRSF" id="PIRSF005457">
    <property type="entry name" value="Glx"/>
    <property type="match status" value="1"/>
</dbReference>
<keyword evidence="6" id="KW-0479">Metal-binding</keyword>
<dbReference type="AlphaFoldDB" id="A0A0R3T1Z0"/>
<dbReference type="PANTHER" id="PTHR11935">
    <property type="entry name" value="BETA LACTAMASE DOMAIN"/>
    <property type="match status" value="1"/>
</dbReference>
<evidence type="ECO:0000256" key="3">
    <source>
        <dbReference type="ARBA" id="ARBA00004963"/>
    </source>
</evidence>
<evidence type="ECO:0000256" key="2">
    <source>
        <dbReference type="ARBA" id="ARBA00001947"/>
    </source>
</evidence>
<reference evidence="13" key="1">
    <citation type="submission" date="2017-02" db="UniProtKB">
        <authorList>
            <consortium name="WormBaseParasite"/>
        </authorList>
    </citation>
    <scope>IDENTIFICATION</scope>
</reference>
<reference evidence="11 12" key="2">
    <citation type="submission" date="2018-11" db="EMBL/GenBank/DDBJ databases">
        <authorList>
            <consortium name="Pathogen Informatics"/>
        </authorList>
    </citation>
    <scope>NUCLEOTIDE SEQUENCE [LARGE SCALE GENOMIC DNA]</scope>
</reference>
<dbReference type="FunFam" id="3.60.15.10:FF:000019">
    <property type="entry name" value="Hydroxyacylglutathione hydrolase, mitochondrial"/>
    <property type="match status" value="1"/>
</dbReference>
<comment type="catalytic activity">
    <reaction evidence="1">
        <text>an S-(2-hydroxyacyl)glutathione + H2O = a 2-hydroxy carboxylate + glutathione + H(+)</text>
        <dbReference type="Rhea" id="RHEA:21864"/>
        <dbReference type="ChEBI" id="CHEBI:15377"/>
        <dbReference type="ChEBI" id="CHEBI:15378"/>
        <dbReference type="ChEBI" id="CHEBI:57925"/>
        <dbReference type="ChEBI" id="CHEBI:58896"/>
        <dbReference type="ChEBI" id="CHEBI:71261"/>
        <dbReference type="EC" id="3.1.2.6"/>
    </reaction>
</comment>
<dbReference type="GO" id="GO:0004416">
    <property type="term" value="F:hydroxyacylglutathione hydrolase activity"/>
    <property type="evidence" value="ECO:0007669"/>
    <property type="project" value="UniProtKB-EC"/>
</dbReference>
<name>A0A0R3T1Z0_RODNA</name>
<dbReference type="SMART" id="SM00849">
    <property type="entry name" value="Lactamase_B"/>
    <property type="match status" value="1"/>
</dbReference>
<dbReference type="GO" id="GO:0046872">
    <property type="term" value="F:metal ion binding"/>
    <property type="evidence" value="ECO:0007669"/>
    <property type="project" value="UniProtKB-KW"/>
</dbReference>
<evidence type="ECO:0000256" key="8">
    <source>
        <dbReference type="ARBA" id="ARBA00022833"/>
    </source>
</evidence>
<accession>A0A0R3T1Z0</accession>
<protein>
    <recommendedName>
        <fullName evidence="5">hydroxyacylglutathione hydrolase</fullName>
        <ecNumber evidence="5">3.1.2.6</ecNumber>
    </recommendedName>
    <alternativeName>
        <fullName evidence="9">Glyoxalase II</fullName>
    </alternativeName>
</protein>
<comment type="pathway">
    <text evidence="3">Secondary metabolite metabolism; methylglyoxal degradation; (R)-lactate from methylglyoxal: step 2/2.</text>
</comment>
<dbReference type="InterPro" id="IPR035680">
    <property type="entry name" value="Clx_II_MBL"/>
</dbReference>
<sequence length="282" mass="31567">MLFKTAFARPFQRSFSLVYLRIKSFAMHVLTIPALSDNYMYLLVDEKTKECAAVDPVEPKKLLAEVKENNLKLACVLTTHHHWDHAGGNNELLKLVSSPVHVYGGGRSVEAVTDHVSHGKTINLGKDITIACLHTPCHTKDHICYYATTSDQSVGFVFTGDTLFLGGCGRFFEGTAEQMYHALIEILGNLPDSTKVYCGHEYTVKNLEFAKTVDGENDALLNRLNDLIKMRKDGKFTVPGTIREELDTNPFMRVADPGLQSRVQATDAVDAMRVLRQMKDRF</sequence>
<dbReference type="NCBIfam" id="TIGR03413">
    <property type="entry name" value="GSH_gloB"/>
    <property type="match status" value="1"/>
</dbReference>
<comment type="cofactor">
    <cofactor evidence="2">
        <name>Zn(2+)</name>
        <dbReference type="ChEBI" id="CHEBI:29105"/>
    </cofactor>
</comment>
<keyword evidence="8" id="KW-0862">Zinc</keyword>
<evidence type="ECO:0000256" key="1">
    <source>
        <dbReference type="ARBA" id="ARBA00001623"/>
    </source>
</evidence>
<evidence type="ECO:0000313" key="11">
    <source>
        <dbReference type="EMBL" id="VDN96782.1"/>
    </source>
</evidence>
<dbReference type="SUPFAM" id="SSF56281">
    <property type="entry name" value="Metallo-hydrolase/oxidoreductase"/>
    <property type="match status" value="1"/>
</dbReference>
<dbReference type="GO" id="GO:0019243">
    <property type="term" value="P:methylglyoxal catabolic process to D-lactate via S-lactoyl-glutathione"/>
    <property type="evidence" value="ECO:0007669"/>
    <property type="project" value="InterPro"/>
</dbReference>
<organism evidence="13">
    <name type="scientific">Rodentolepis nana</name>
    <name type="common">Dwarf tapeworm</name>
    <name type="synonym">Hymenolepis nana</name>
    <dbReference type="NCBI Taxonomy" id="102285"/>
    <lineage>
        <taxon>Eukaryota</taxon>
        <taxon>Metazoa</taxon>
        <taxon>Spiralia</taxon>
        <taxon>Lophotrochozoa</taxon>
        <taxon>Platyhelminthes</taxon>
        <taxon>Cestoda</taxon>
        <taxon>Eucestoda</taxon>
        <taxon>Cyclophyllidea</taxon>
        <taxon>Hymenolepididae</taxon>
        <taxon>Rodentolepis</taxon>
    </lineage>
</organism>
<evidence type="ECO:0000259" key="10">
    <source>
        <dbReference type="SMART" id="SM00849"/>
    </source>
</evidence>
<dbReference type="CDD" id="cd07723">
    <property type="entry name" value="hydroxyacylglutathione_hydrolase_MBL-fold"/>
    <property type="match status" value="1"/>
</dbReference>
<proteinExistence type="inferred from homology"/>
<dbReference type="Pfam" id="PF00753">
    <property type="entry name" value="Lactamase_B"/>
    <property type="match status" value="1"/>
</dbReference>
<dbReference type="InterPro" id="IPR017782">
    <property type="entry name" value="Hydroxyacylglutathione_Hdrlase"/>
</dbReference>
<dbReference type="OrthoDB" id="515692at2759"/>
<evidence type="ECO:0000313" key="13">
    <source>
        <dbReference type="WBParaSite" id="HNAJ_0000092301-mRNA-1"/>
    </source>
</evidence>
<evidence type="ECO:0000256" key="4">
    <source>
        <dbReference type="ARBA" id="ARBA00006759"/>
    </source>
</evidence>
<evidence type="ECO:0000256" key="7">
    <source>
        <dbReference type="ARBA" id="ARBA00022801"/>
    </source>
</evidence>
<evidence type="ECO:0000256" key="9">
    <source>
        <dbReference type="ARBA" id="ARBA00031044"/>
    </source>
</evidence>
<keyword evidence="7" id="KW-0378">Hydrolase</keyword>
<dbReference type="Pfam" id="PF16123">
    <property type="entry name" value="HAGH_C"/>
    <property type="match status" value="1"/>
</dbReference>
<dbReference type="InterPro" id="IPR036866">
    <property type="entry name" value="RibonucZ/Hydroxyglut_hydro"/>
</dbReference>
<dbReference type="PANTHER" id="PTHR11935:SF94">
    <property type="entry name" value="TENZING NORGAY, ISOFORM C"/>
    <property type="match status" value="1"/>
</dbReference>